<feature type="transmembrane region" description="Helical" evidence="1">
    <location>
        <begin position="35"/>
        <end position="59"/>
    </location>
</feature>
<feature type="transmembrane region" description="Helical" evidence="1">
    <location>
        <begin position="286"/>
        <end position="311"/>
    </location>
</feature>
<feature type="transmembrane region" description="Helical" evidence="1">
    <location>
        <begin position="427"/>
        <end position="444"/>
    </location>
</feature>
<accession>A0ABX0LXZ9</accession>
<evidence type="ECO:0000313" key="2">
    <source>
        <dbReference type="EMBL" id="NHZ39749.1"/>
    </source>
</evidence>
<gene>
    <name evidence="2" type="ORF">F1609_06140</name>
</gene>
<feature type="transmembrane region" description="Helical" evidence="1">
    <location>
        <begin position="260"/>
        <end position="280"/>
    </location>
</feature>
<evidence type="ECO:0000256" key="1">
    <source>
        <dbReference type="SAM" id="Phobius"/>
    </source>
</evidence>
<dbReference type="Proteomes" id="UP000819052">
    <property type="component" value="Unassembled WGS sequence"/>
</dbReference>
<organism evidence="2 3">
    <name type="scientific">Massilia aquatica</name>
    <dbReference type="NCBI Taxonomy" id="2609000"/>
    <lineage>
        <taxon>Bacteria</taxon>
        <taxon>Pseudomonadati</taxon>
        <taxon>Pseudomonadota</taxon>
        <taxon>Betaproteobacteria</taxon>
        <taxon>Burkholderiales</taxon>
        <taxon>Oxalobacteraceae</taxon>
        <taxon>Telluria group</taxon>
        <taxon>Massilia</taxon>
    </lineage>
</organism>
<keyword evidence="1" id="KW-0812">Transmembrane</keyword>
<feature type="transmembrane region" description="Helical" evidence="1">
    <location>
        <begin position="105"/>
        <end position="122"/>
    </location>
</feature>
<name>A0ABX0LXZ9_9BURK</name>
<keyword evidence="1" id="KW-0472">Membrane</keyword>
<reference evidence="2 3" key="1">
    <citation type="submission" date="2019-09" db="EMBL/GenBank/DDBJ databases">
        <title>Taxonomy of Antarctic Massilia spp.: description of Massilia rubra sp. nov., Massilia aquatica sp. nov., Massilia mucilaginosa sp. nov., Massilia frigida sp. nov. isolated from streams, lakes and regoliths.</title>
        <authorList>
            <person name="Holochova P."/>
            <person name="Sedlacek I."/>
            <person name="Kralova S."/>
            <person name="Maslanova I."/>
            <person name="Busse H.-J."/>
            <person name="Stankova E."/>
            <person name="Vrbovska V."/>
            <person name="Kovarovic V."/>
            <person name="Bartak M."/>
            <person name="Svec P."/>
            <person name="Pantucek R."/>
        </authorList>
    </citation>
    <scope>NUCLEOTIDE SEQUENCE [LARGE SCALE GENOMIC DNA]</scope>
    <source>
        <strain evidence="2 3">CCM 8693</strain>
    </source>
</reference>
<keyword evidence="1" id="KW-1133">Transmembrane helix</keyword>
<keyword evidence="3" id="KW-1185">Reference proteome</keyword>
<feature type="transmembrane region" description="Helical" evidence="1">
    <location>
        <begin position="128"/>
        <end position="146"/>
    </location>
</feature>
<proteinExistence type="predicted"/>
<feature type="transmembrane region" description="Helical" evidence="1">
    <location>
        <begin position="151"/>
        <end position="169"/>
    </location>
</feature>
<feature type="transmembrane region" description="Helical" evidence="1">
    <location>
        <begin position="370"/>
        <end position="388"/>
    </location>
</feature>
<sequence>MSVLRIDDLGAEWRASRAIAMAAIRSRTSLGGNGLNAVFLALALVIPLLAGALSGHWLVSIGLGAGIPLSLLALMWWGLLLPSIARQNHAASILVPDFATRSQRLVALLFVLVATVLTALFACAGAPALPTLVLVCSVMIFTATFVVLPRLAYLCCAALFMPGVVSWFAPGVPERWLSAERLTAIGAACCVAIGYALLRRMACGPWPVPGHGLVPGGTARGGRAAGGAYARMLRRDCVRGDAGVLLLHALGPAVRLERTWWIGAVVFSAMSVAAGAVGLFKATSFVLPMPAMMCFLLLLQAMLPYGLVLAFRQTRAEQSLLRLAPRMPGAAAMNTVLARALLGRLAACWAIINLLTLTSAFGLGASLTEVVRLLPACCLAMGASALAMRDYAADEGAPGAVLAACAVWLLPALALQYAALSGRFDNAIWWTLGAVTLVAGAAWARHCWLRMVKAAAAFPAGRL</sequence>
<feature type="transmembrane region" description="Helical" evidence="1">
    <location>
        <begin position="400"/>
        <end position="421"/>
    </location>
</feature>
<feature type="transmembrane region" description="Helical" evidence="1">
    <location>
        <begin position="181"/>
        <end position="198"/>
    </location>
</feature>
<evidence type="ECO:0000313" key="3">
    <source>
        <dbReference type="Proteomes" id="UP000819052"/>
    </source>
</evidence>
<protein>
    <submittedName>
        <fullName evidence="2">Uncharacterized protein</fullName>
    </submittedName>
</protein>
<dbReference type="RefSeq" id="WP_167075632.1">
    <property type="nucleotide sequence ID" value="NZ_VVIW01000003.1"/>
</dbReference>
<feature type="transmembrane region" description="Helical" evidence="1">
    <location>
        <begin position="65"/>
        <end position="84"/>
    </location>
</feature>
<dbReference type="EMBL" id="VVIW01000003">
    <property type="protein sequence ID" value="NHZ39749.1"/>
    <property type="molecule type" value="Genomic_DNA"/>
</dbReference>
<feature type="transmembrane region" description="Helical" evidence="1">
    <location>
        <begin position="341"/>
        <end position="364"/>
    </location>
</feature>
<comment type="caution">
    <text evidence="2">The sequence shown here is derived from an EMBL/GenBank/DDBJ whole genome shotgun (WGS) entry which is preliminary data.</text>
</comment>